<organism evidence="3">
    <name type="scientific">Naegleria gruberi</name>
    <name type="common">Amoeba</name>
    <dbReference type="NCBI Taxonomy" id="5762"/>
    <lineage>
        <taxon>Eukaryota</taxon>
        <taxon>Discoba</taxon>
        <taxon>Heterolobosea</taxon>
        <taxon>Tetramitia</taxon>
        <taxon>Eutetramitia</taxon>
        <taxon>Vahlkampfiidae</taxon>
        <taxon>Naegleria</taxon>
    </lineage>
</organism>
<dbReference type="VEuPathDB" id="AmoebaDB:NAEGRDRAFT_63758"/>
<keyword evidence="1" id="KW-0472">Membrane</keyword>
<evidence type="ECO:0000313" key="3">
    <source>
        <dbReference type="Proteomes" id="UP000006671"/>
    </source>
</evidence>
<dbReference type="RefSeq" id="XP_002681272.1">
    <property type="nucleotide sequence ID" value="XM_002681226.1"/>
</dbReference>
<accession>D2V4K1</accession>
<feature type="transmembrane region" description="Helical" evidence="1">
    <location>
        <begin position="58"/>
        <end position="79"/>
    </location>
</feature>
<keyword evidence="1" id="KW-0812">Transmembrane</keyword>
<feature type="transmembrane region" description="Helical" evidence="1">
    <location>
        <begin position="99"/>
        <end position="117"/>
    </location>
</feature>
<dbReference type="EMBL" id="GG738851">
    <property type="protein sequence ID" value="EFC48528.1"/>
    <property type="molecule type" value="Genomic_DNA"/>
</dbReference>
<feature type="transmembrane region" description="Helical" evidence="1">
    <location>
        <begin position="25"/>
        <end position="46"/>
    </location>
</feature>
<sequence length="120" mass="13561">MDTNNNPATTATTSSWKVGHAVLQIVHIVWLVLQLIYHMAMMISYYRNSIPGYATADLILVLVCFFFLAMAAMGLVALFMPESRLTPVIASRMVKLNTMAYVLGMQYFTFIYLLLWVTGK</sequence>
<keyword evidence="1" id="KW-1133">Transmembrane helix</keyword>
<name>D2V4K1_NAEGR</name>
<dbReference type="AlphaFoldDB" id="D2V4K1"/>
<dbReference type="OMA" id="HMAMMIS"/>
<evidence type="ECO:0000313" key="2">
    <source>
        <dbReference type="EMBL" id="EFC48528.1"/>
    </source>
</evidence>
<dbReference type="GeneID" id="8862158"/>
<reference evidence="2 3" key="1">
    <citation type="journal article" date="2010" name="Cell">
        <title>The genome of Naegleria gruberi illuminates early eukaryotic versatility.</title>
        <authorList>
            <person name="Fritz-Laylin L.K."/>
            <person name="Prochnik S.E."/>
            <person name="Ginger M.L."/>
            <person name="Dacks J.B."/>
            <person name="Carpenter M.L."/>
            <person name="Field M.C."/>
            <person name="Kuo A."/>
            <person name="Paredez A."/>
            <person name="Chapman J."/>
            <person name="Pham J."/>
            <person name="Shu S."/>
            <person name="Neupane R."/>
            <person name="Cipriano M."/>
            <person name="Mancuso J."/>
            <person name="Tu H."/>
            <person name="Salamov A."/>
            <person name="Lindquist E."/>
            <person name="Shapiro H."/>
            <person name="Lucas S."/>
            <person name="Grigoriev I.V."/>
            <person name="Cande W.Z."/>
            <person name="Fulton C."/>
            <person name="Rokhsar D.S."/>
            <person name="Dawson S.C."/>
        </authorList>
    </citation>
    <scope>NUCLEOTIDE SEQUENCE [LARGE SCALE GENOMIC DNA]</scope>
    <source>
        <strain evidence="2 3">NEG-M</strain>
    </source>
</reference>
<proteinExistence type="predicted"/>
<dbReference type="Proteomes" id="UP000006671">
    <property type="component" value="Unassembled WGS sequence"/>
</dbReference>
<protein>
    <submittedName>
        <fullName evidence="2">Predicted protein</fullName>
    </submittedName>
</protein>
<evidence type="ECO:0000256" key="1">
    <source>
        <dbReference type="SAM" id="Phobius"/>
    </source>
</evidence>
<dbReference type="KEGG" id="ngr:NAEGRDRAFT_63758"/>
<keyword evidence="3" id="KW-1185">Reference proteome</keyword>
<gene>
    <name evidence="2" type="ORF">NAEGRDRAFT_63758</name>
</gene>
<dbReference type="InParanoid" id="D2V4K1"/>